<keyword evidence="1" id="KW-0645">Protease</keyword>
<dbReference type="CDD" id="cd08071">
    <property type="entry name" value="MPN_DUF2466"/>
    <property type="match status" value="1"/>
</dbReference>
<dbReference type="STRING" id="1246637.MTBBW1_2500016"/>
<dbReference type="InterPro" id="IPR001405">
    <property type="entry name" value="UPF0758"/>
</dbReference>
<dbReference type="PROSITE" id="PS01302">
    <property type="entry name" value="UPF0758"/>
    <property type="match status" value="1"/>
</dbReference>
<keyword evidence="8" id="KW-1185">Reference proteome</keyword>
<dbReference type="RefSeq" id="WP_245809566.1">
    <property type="nucleotide sequence ID" value="NZ_LT828567.1"/>
</dbReference>
<dbReference type="PROSITE" id="PS50249">
    <property type="entry name" value="MPN"/>
    <property type="match status" value="1"/>
</dbReference>
<dbReference type="AlphaFoldDB" id="A0A1W1HEE5"/>
<keyword evidence="4" id="KW-0862">Zinc</keyword>
<evidence type="ECO:0000256" key="3">
    <source>
        <dbReference type="ARBA" id="ARBA00022801"/>
    </source>
</evidence>
<dbReference type="PANTHER" id="PTHR30471">
    <property type="entry name" value="DNA REPAIR PROTEIN RADC"/>
    <property type="match status" value="1"/>
</dbReference>
<sequence length="162" mass="18431">MKKNKNFISTFRVTLVRDQHVKFDQQQLTNSKQAQVLIKKVIETEGQPDREQFCVILLNSKNNILGLNIVATGDISSARVHPREVLKPAILANSASMILCHNHPSGDLKPSQDDKVLTRRIIQAADILGITVHEHLIISMYDDSYYSFADEGFIQEIYREIK</sequence>
<name>A0A1W1HEE5_9BACT</name>
<dbReference type="PANTHER" id="PTHR30471:SF3">
    <property type="entry name" value="UPF0758 PROTEIN YEES-RELATED"/>
    <property type="match status" value="1"/>
</dbReference>
<reference evidence="7 8" key="1">
    <citation type="submission" date="2017-03" db="EMBL/GenBank/DDBJ databases">
        <authorList>
            <person name="Afonso C.L."/>
            <person name="Miller P.J."/>
            <person name="Scott M.A."/>
            <person name="Spackman E."/>
            <person name="Goraichik I."/>
            <person name="Dimitrov K.M."/>
            <person name="Suarez D.L."/>
            <person name="Swayne D.E."/>
        </authorList>
    </citation>
    <scope>NUCLEOTIDE SEQUENCE [LARGE SCALE GENOMIC DNA]</scope>
    <source>
        <strain evidence="7">PRJEB14757</strain>
    </source>
</reference>
<proteinExistence type="predicted"/>
<gene>
    <name evidence="7" type="primary">radC</name>
    <name evidence="7" type="ORF">MTBBW1_2500016</name>
</gene>
<dbReference type="InterPro" id="IPR020891">
    <property type="entry name" value="UPF0758_CS"/>
</dbReference>
<dbReference type="InterPro" id="IPR025657">
    <property type="entry name" value="RadC_JAB"/>
</dbReference>
<keyword evidence="2" id="KW-0479">Metal-binding</keyword>
<evidence type="ECO:0000313" key="7">
    <source>
        <dbReference type="EMBL" id="SLM30867.1"/>
    </source>
</evidence>
<dbReference type="Proteomes" id="UP000191931">
    <property type="component" value="Unassembled WGS sequence"/>
</dbReference>
<dbReference type="Gene3D" id="3.40.140.10">
    <property type="entry name" value="Cytidine Deaminase, domain 2"/>
    <property type="match status" value="1"/>
</dbReference>
<evidence type="ECO:0000259" key="6">
    <source>
        <dbReference type="PROSITE" id="PS50249"/>
    </source>
</evidence>
<dbReference type="InterPro" id="IPR037518">
    <property type="entry name" value="MPN"/>
</dbReference>
<evidence type="ECO:0000256" key="4">
    <source>
        <dbReference type="ARBA" id="ARBA00022833"/>
    </source>
</evidence>
<feature type="domain" description="MPN" evidence="6">
    <location>
        <begin position="30"/>
        <end position="154"/>
    </location>
</feature>
<dbReference type="GO" id="GO:0046872">
    <property type="term" value="F:metal ion binding"/>
    <property type="evidence" value="ECO:0007669"/>
    <property type="project" value="UniProtKB-KW"/>
</dbReference>
<dbReference type="EMBL" id="FWEV01000169">
    <property type="protein sequence ID" value="SLM30867.1"/>
    <property type="molecule type" value="Genomic_DNA"/>
</dbReference>
<keyword evidence="3" id="KW-0378">Hydrolase</keyword>
<keyword evidence="5" id="KW-0482">Metalloprotease</keyword>
<dbReference type="GO" id="GO:0008237">
    <property type="term" value="F:metallopeptidase activity"/>
    <property type="evidence" value="ECO:0007669"/>
    <property type="project" value="UniProtKB-KW"/>
</dbReference>
<protein>
    <submittedName>
        <fullName evidence="7">RadC2</fullName>
    </submittedName>
</protein>
<evidence type="ECO:0000313" key="8">
    <source>
        <dbReference type="Proteomes" id="UP000191931"/>
    </source>
</evidence>
<dbReference type="Pfam" id="PF04002">
    <property type="entry name" value="RadC"/>
    <property type="match status" value="1"/>
</dbReference>
<organism evidence="7 8">
    <name type="scientific">Desulfamplus magnetovallimortis</name>
    <dbReference type="NCBI Taxonomy" id="1246637"/>
    <lineage>
        <taxon>Bacteria</taxon>
        <taxon>Pseudomonadati</taxon>
        <taxon>Thermodesulfobacteriota</taxon>
        <taxon>Desulfobacteria</taxon>
        <taxon>Desulfobacterales</taxon>
        <taxon>Desulfobacteraceae</taxon>
        <taxon>Desulfamplus</taxon>
    </lineage>
</organism>
<dbReference type="GO" id="GO:0006508">
    <property type="term" value="P:proteolysis"/>
    <property type="evidence" value="ECO:0007669"/>
    <property type="project" value="UniProtKB-KW"/>
</dbReference>
<accession>A0A1W1HEE5</accession>
<evidence type="ECO:0000256" key="2">
    <source>
        <dbReference type="ARBA" id="ARBA00022723"/>
    </source>
</evidence>
<evidence type="ECO:0000256" key="5">
    <source>
        <dbReference type="ARBA" id="ARBA00023049"/>
    </source>
</evidence>
<evidence type="ECO:0000256" key="1">
    <source>
        <dbReference type="ARBA" id="ARBA00022670"/>
    </source>
</evidence>